<dbReference type="STRING" id="1237149.C900_01715"/>
<dbReference type="NCBIfam" id="NF047864">
    <property type="entry name" value="CBU_0592_membra"/>
    <property type="match status" value="1"/>
</dbReference>
<protein>
    <recommendedName>
        <fullName evidence="2">CBU-0592-like domain-containing protein</fullName>
    </recommendedName>
</protein>
<dbReference type="EMBL" id="AMZN01000025">
    <property type="protein sequence ID" value="ELR72300.1"/>
    <property type="molecule type" value="Genomic_DNA"/>
</dbReference>
<organism evidence="3 4">
    <name type="scientific">Fulvivirga imtechensis AK7</name>
    <dbReference type="NCBI Taxonomy" id="1237149"/>
    <lineage>
        <taxon>Bacteria</taxon>
        <taxon>Pseudomonadati</taxon>
        <taxon>Bacteroidota</taxon>
        <taxon>Cytophagia</taxon>
        <taxon>Cytophagales</taxon>
        <taxon>Fulvivirgaceae</taxon>
        <taxon>Fulvivirga</taxon>
    </lineage>
</organism>
<keyword evidence="1" id="KW-0812">Transmembrane</keyword>
<name>L8JU53_9BACT</name>
<dbReference type="RefSeq" id="WP_009579154.1">
    <property type="nucleotide sequence ID" value="NZ_AMZN01000025.1"/>
</dbReference>
<keyword evidence="4" id="KW-1185">Reference proteome</keyword>
<sequence>MQLLIIEIIGWVAMVLVLSAFYLNTKNIVSSNSSIFLTMNILAGLFMAINSGYHHAYPSMFANIAWLFIAVIGMVSGKAKNKGV</sequence>
<keyword evidence="1" id="KW-0472">Membrane</keyword>
<dbReference type="Pfam" id="PF26604">
    <property type="entry name" value="CBU_0592"/>
    <property type="match status" value="1"/>
</dbReference>
<comment type="caution">
    <text evidence="3">The sequence shown here is derived from an EMBL/GenBank/DDBJ whole genome shotgun (WGS) entry which is preliminary data.</text>
</comment>
<dbReference type="AlphaFoldDB" id="L8JU53"/>
<keyword evidence="1" id="KW-1133">Transmembrane helix</keyword>
<dbReference type="InterPro" id="IPR058058">
    <property type="entry name" value="CBU_0592-like"/>
</dbReference>
<feature type="domain" description="CBU-0592-like" evidence="2">
    <location>
        <begin position="7"/>
        <end position="76"/>
    </location>
</feature>
<feature type="transmembrane region" description="Helical" evidence="1">
    <location>
        <begin position="59"/>
        <end position="77"/>
    </location>
</feature>
<feature type="transmembrane region" description="Helical" evidence="1">
    <location>
        <begin position="35"/>
        <end position="53"/>
    </location>
</feature>
<evidence type="ECO:0000313" key="4">
    <source>
        <dbReference type="Proteomes" id="UP000011135"/>
    </source>
</evidence>
<proteinExistence type="predicted"/>
<accession>L8JU53</accession>
<dbReference type="eggNOG" id="ENOG50339N0">
    <property type="taxonomic scope" value="Bacteria"/>
</dbReference>
<evidence type="ECO:0000256" key="1">
    <source>
        <dbReference type="SAM" id="Phobius"/>
    </source>
</evidence>
<evidence type="ECO:0000259" key="2">
    <source>
        <dbReference type="Pfam" id="PF26604"/>
    </source>
</evidence>
<evidence type="ECO:0000313" key="3">
    <source>
        <dbReference type="EMBL" id="ELR72300.1"/>
    </source>
</evidence>
<dbReference type="Proteomes" id="UP000011135">
    <property type="component" value="Unassembled WGS sequence"/>
</dbReference>
<reference evidence="3 4" key="1">
    <citation type="submission" date="2012-12" db="EMBL/GenBank/DDBJ databases">
        <title>Genome assembly of Fulvivirga imtechensis AK7.</title>
        <authorList>
            <person name="Nupur N."/>
            <person name="Khatri I."/>
            <person name="Kumar R."/>
            <person name="Subramanian S."/>
            <person name="Pinnaka A."/>
        </authorList>
    </citation>
    <scope>NUCLEOTIDE SEQUENCE [LARGE SCALE GENOMIC DNA]</scope>
    <source>
        <strain evidence="3 4">AK7</strain>
    </source>
</reference>
<dbReference type="OrthoDB" id="7063597at2"/>
<feature type="transmembrane region" description="Helical" evidence="1">
    <location>
        <begin position="6"/>
        <end position="23"/>
    </location>
</feature>
<gene>
    <name evidence="3" type="ORF">C900_01715</name>
</gene>